<evidence type="ECO:0000256" key="4">
    <source>
        <dbReference type="ARBA" id="ARBA00022827"/>
    </source>
</evidence>
<evidence type="ECO:0000313" key="8">
    <source>
        <dbReference type="EMBL" id="ADK84930.1"/>
    </source>
</evidence>
<evidence type="ECO:0000256" key="2">
    <source>
        <dbReference type="ARBA" id="ARBA00007330"/>
    </source>
</evidence>
<keyword evidence="4" id="KW-0274">FAD</keyword>
<dbReference type="Gene3D" id="3.30.9.10">
    <property type="entry name" value="D-Amino Acid Oxidase, subunit A, domain 2"/>
    <property type="match status" value="1"/>
</dbReference>
<dbReference type="InterPro" id="IPR036188">
    <property type="entry name" value="FAD/NAD-bd_sf"/>
</dbReference>
<dbReference type="GO" id="GO:0004368">
    <property type="term" value="F:glycerol-3-phosphate dehydrogenase (quinone) activity"/>
    <property type="evidence" value="ECO:0007669"/>
    <property type="project" value="InterPro"/>
</dbReference>
<dbReference type="EMBL" id="CP002085">
    <property type="protein sequence ID" value="ADK84930.1"/>
    <property type="molecule type" value="Genomic_DNA"/>
</dbReference>
<keyword evidence="5" id="KW-0560">Oxidoreductase</keyword>
<dbReference type="STRING" id="644282.Deba_1562"/>
<dbReference type="HOGENOM" id="CLU_015740_5_1_7"/>
<comment type="cofactor">
    <cofactor evidence="1">
        <name>FAD</name>
        <dbReference type="ChEBI" id="CHEBI:57692"/>
    </cofactor>
</comment>
<feature type="domain" description="Alpha-glycerophosphate oxidase C-terminal" evidence="7">
    <location>
        <begin position="426"/>
        <end position="521"/>
    </location>
</feature>
<evidence type="ECO:0000256" key="3">
    <source>
        <dbReference type="ARBA" id="ARBA00022630"/>
    </source>
</evidence>
<reference evidence="8 9" key="1">
    <citation type="journal article" date="2010" name="Stand. Genomic Sci.">
        <title>Complete genome sequence of Desulfarculus baarsii type strain (2st14).</title>
        <authorList>
            <person name="Sun H."/>
            <person name="Spring S."/>
            <person name="Lapidus A."/>
            <person name="Davenport K."/>
            <person name="Del Rio T.G."/>
            <person name="Tice H."/>
            <person name="Nolan M."/>
            <person name="Copeland A."/>
            <person name="Cheng J.F."/>
            <person name="Lucas S."/>
            <person name="Tapia R."/>
            <person name="Goodwin L."/>
            <person name="Pitluck S."/>
            <person name="Ivanova N."/>
            <person name="Pagani I."/>
            <person name="Mavromatis K."/>
            <person name="Ovchinnikova G."/>
            <person name="Pati A."/>
            <person name="Chen A."/>
            <person name="Palaniappan K."/>
            <person name="Hauser L."/>
            <person name="Chang Y.J."/>
            <person name="Jeffries C.D."/>
            <person name="Detter J.C."/>
            <person name="Han C."/>
            <person name="Rohde M."/>
            <person name="Brambilla E."/>
            <person name="Goker M."/>
            <person name="Woyke T."/>
            <person name="Bristow J."/>
            <person name="Eisen J.A."/>
            <person name="Markowitz V."/>
            <person name="Hugenholtz P."/>
            <person name="Kyrpides N.C."/>
            <person name="Klenk H.P."/>
            <person name="Land M."/>
        </authorList>
    </citation>
    <scope>NUCLEOTIDE SEQUENCE [LARGE SCALE GENOMIC DNA]</scope>
    <source>
        <strain evidence="9">ATCC 33931 / DSM 2075 / LMG 7858 / VKM B-1802 / 2st14</strain>
    </source>
</reference>
<evidence type="ECO:0000259" key="7">
    <source>
        <dbReference type="Pfam" id="PF16901"/>
    </source>
</evidence>
<keyword evidence="9" id="KW-1185">Reference proteome</keyword>
<dbReference type="OrthoDB" id="9766796at2"/>
<dbReference type="RefSeq" id="WP_013258383.1">
    <property type="nucleotide sequence ID" value="NC_014365.1"/>
</dbReference>
<dbReference type="Gene3D" id="1.10.8.870">
    <property type="entry name" value="Alpha-glycerophosphate oxidase, cap domain"/>
    <property type="match status" value="1"/>
</dbReference>
<dbReference type="InterPro" id="IPR006076">
    <property type="entry name" value="FAD-dep_OxRdtase"/>
</dbReference>
<dbReference type="PANTHER" id="PTHR11985:SF15">
    <property type="entry name" value="GLYCEROL-3-PHOSPHATE DEHYDROGENASE, MITOCHONDRIAL"/>
    <property type="match status" value="1"/>
</dbReference>
<keyword evidence="3" id="KW-0285">Flavoprotein</keyword>
<dbReference type="eggNOG" id="COG0578">
    <property type="taxonomic scope" value="Bacteria"/>
</dbReference>
<dbReference type="PANTHER" id="PTHR11985">
    <property type="entry name" value="GLYCEROL-3-PHOSPHATE DEHYDROGENASE"/>
    <property type="match status" value="1"/>
</dbReference>
<evidence type="ECO:0000259" key="6">
    <source>
        <dbReference type="Pfam" id="PF01266"/>
    </source>
</evidence>
<evidence type="ECO:0000256" key="5">
    <source>
        <dbReference type="ARBA" id="ARBA00023002"/>
    </source>
</evidence>
<dbReference type="InterPro" id="IPR038299">
    <property type="entry name" value="DAO_C_sf"/>
</dbReference>
<evidence type="ECO:0000256" key="1">
    <source>
        <dbReference type="ARBA" id="ARBA00001974"/>
    </source>
</evidence>
<dbReference type="AlphaFoldDB" id="E1QH87"/>
<dbReference type="Pfam" id="PF01266">
    <property type="entry name" value="DAO"/>
    <property type="match status" value="1"/>
</dbReference>
<dbReference type="SUPFAM" id="SSF51905">
    <property type="entry name" value="FAD/NAD(P)-binding domain"/>
    <property type="match status" value="1"/>
</dbReference>
<dbReference type="Proteomes" id="UP000009047">
    <property type="component" value="Chromosome"/>
</dbReference>
<feature type="domain" description="FAD dependent oxidoreductase" evidence="6">
    <location>
        <begin position="14"/>
        <end position="353"/>
    </location>
</feature>
<evidence type="ECO:0000313" key="9">
    <source>
        <dbReference type="Proteomes" id="UP000009047"/>
    </source>
</evidence>
<organism evidence="8 9">
    <name type="scientific">Desulfarculus baarsii (strain ATCC 33931 / DSM 2075 / LMG 7858 / VKM B-1802 / 2st14)</name>
    <dbReference type="NCBI Taxonomy" id="644282"/>
    <lineage>
        <taxon>Bacteria</taxon>
        <taxon>Pseudomonadati</taxon>
        <taxon>Thermodesulfobacteriota</taxon>
        <taxon>Desulfarculia</taxon>
        <taxon>Desulfarculales</taxon>
        <taxon>Desulfarculaceae</taxon>
        <taxon>Desulfarculus</taxon>
    </lineage>
</organism>
<proteinExistence type="inferred from homology"/>
<comment type="similarity">
    <text evidence="2">Belongs to the FAD-dependent glycerol-3-phosphate dehydrogenase family.</text>
</comment>
<dbReference type="Gene3D" id="3.50.50.60">
    <property type="entry name" value="FAD/NAD(P)-binding domain"/>
    <property type="match status" value="1"/>
</dbReference>
<accession>E1QH87</accession>
<dbReference type="GO" id="GO:0006072">
    <property type="term" value="P:glycerol-3-phosphate metabolic process"/>
    <property type="evidence" value="ECO:0007669"/>
    <property type="project" value="InterPro"/>
</dbReference>
<gene>
    <name evidence="8" type="ordered locus">Deba_1562</name>
</gene>
<dbReference type="KEGG" id="dbr:Deba_1562"/>
<dbReference type="PRINTS" id="PR01001">
    <property type="entry name" value="FADG3PDH"/>
</dbReference>
<protein>
    <submittedName>
        <fullName evidence="8">FAD dependent oxidoreductase</fullName>
    </submittedName>
</protein>
<dbReference type="InterPro" id="IPR000447">
    <property type="entry name" value="G3P_DH_FAD-dep"/>
</dbReference>
<name>E1QH87_DESB2</name>
<dbReference type="Pfam" id="PF16901">
    <property type="entry name" value="DAO_C"/>
    <property type="match status" value="1"/>
</dbReference>
<dbReference type="InterPro" id="IPR031656">
    <property type="entry name" value="DAO_C"/>
</dbReference>
<sequence length="552" mass="59524">MRRDLAQLTSREYDLIVVGAGVHGAWAAWDAVLRGLKVALVERGDFGGATSGNSLQMLDCWPSPPRLLDVASLRTSLAETATILRLAPHLAQPLPCLLPLRHGLKQFPPLLNAACRAHSLLRGGMDEPLPPKAKVIPAAELGRWAPEPLVRGARAGLLWHNGQLDDAQRLCLALADAAWRGGAAVANYVDVREVITRNGWAVGVRARDVIDDAELEIRGRAVLVAAGPWTRELTGQAPRQPQWALGCNVVLDRPIGRAAVALRSPFGRHKDPLRGGRLLFMAPWRGRTILGASYRLSLGAPQRPAVWADDFLTLLGLFNRACPELALQPQEVCSVRWGLLPLAQGGVAPLGGGLSTRPQVRAMAISGGPKRLFALSPVELTTARALAQRAVDLVLAHLGLRGRACRTARQPLWDEPAALTANPPSAIDQASLDRLAVDYGHNAAQVAALAADDQALAQPLSADCPVLGCQVAFAARREMAARLADVILRRTEMGKFGPPPDEAVRRAATIMARELGWGDKRLDDELTLARRAFFLTRQVRQAQGQPLKRFIG</sequence>